<gene>
    <name evidence="8" type="ORF">BKA67DRAFT_334735</name>
</gene>
<feature type="transmembrane region" description="Helical" evidence="6">
    <location>
        <begin position="67"/>
        <end position="85"/>
    </location>
</feature>
<dbReference type="InterPro" id="IPR011701">
    <property type="entry name" value="MFS"/>
</dbReference>
<dbReference type="Proteomes" id="UP000758603">
    <property type="component" value="Unassembled WGS sequence"/>
</dbReference>
<dbReference type="InterPro" id="IPR036259">
    <property type="entry name" value="MFS_trans_sf"/>
</dbReference>
<feature type="domain" description="Major facilitator superfamily (MFS) profile" evidence="7">
    <location>
        <begin position="32"/>
        <end position="446"/>
    </location>
</feature>
<evidence type="ECO:0000256" key="1">
    <source>
        <dbReference type="ARBA" id="ARBA00004141"/>
    </source>
</evidence>
<keyword evidence="9" id="KW-1185">Reference proteome</keyword>
<feature type="region of interest" description="Disordered" evidence="5">
    <location>
        <begin position="1"/>
        <end position="21"/>
    </location>
</feature>
<dbReference type="OrthoDB" id="3066029at2759"/>
<comment type="subcellular location">
    <subcellularLocation>
        <location evidence="1">Membrane</location>
        <topology evidence="1">Multi-pass membrane protein</topology>
    </subcellularLocation>
</comment>
<feature type="transmembrane region" description="Helical" evidence="6">
    <location>
        <begin position="398"/>
        <end position="415"/>
    </location>
</feature>
<dbReference type="InterPro" id="IPR020846">
    <property type="entry name" value="MFS_dom"/>
</dbReference>
<evidence type="ECO:0000313" key="9">
    <source>
        <dbReference type="Proteomes" id="UP000758603"/>
    </source>
</evidence>
<sequence length="450" mass="48616">MLDRTQSAPKDATARPSARSGKDLPTWRKYLILFVVSWMTLCVTFSSTSLLVATPEISEDLSTTSEILNVTNAGVLIAMGLSSLIWSPLSDIFGRRLIYNIAIFFLFAPSIGTALAPNMGTFTAMRMVSGFTGTYFMVAGQTVIADIFEPVVRGRATGFFMVGSVAGPAFGPCIGGIIVTFSNWRAVYWLQTAMSGLGFVLSILVIPTIRRETDSIEDEKRSPWTACTVLERFNPLRVFKLLLRPNILLADLTCGLLACTQYGLLTSVRHVINPRFNLTTPLVSGLIYIAPGVGFFVGSVVGGRLSDRTVKNYIVKREGTRLPKDRLNSGLGGLFIVLPISMLLYGWSLQKGFGGLALPIVAGFWVGVGLMGTFNALNTYTAEVSPAEKAEVICSKYIVQYIFGAACTAAVVPLIDAIGVGWAFTLFVALDILGGVLVLFVARLGPKTWV</sequence>
<feature type="transmembrane region" description="Helical" evidence="6">
    <location>
        <begin position="247"/>
        <end position="265"/>
    </location>
</feature>
<dbReference type="RefSeq" id="XP_045955966.1">
    <property type="nucleotide sequence ID" value="XM_046096260.1"/>
</dbReference>
<dbReference type="GeneID" id="70125153"/>
<dbReference type="AlphaFoldDB" id="A0A9P8UGH7"/>
<proteinExistence type="predicted"/>
<feature type="transmembrane region" description="Helical" evidence="6">
    <location>
        <begin position="97"/>
        <end position="116"/>
    </location>
</feature>
<dbReference type="GO" id="GO:0005886">
    <property type="term" value="C:plasma membrane"/>
    <property type="evidence" value="ECO:0007669"/>
    <property type="project" value="TreeGrafter"/>
</dbReference>
<dbReference type="PROSITE" id="PS50850">
    <property type="entry name" value="MFS"/>
    <property type="match status" value="1"/>
</dbReference>
<feature type="transmembrane region" description="Helical" evidence="6">
    <location>
        <begin position="187"/>
        <end position="206"/>
    </location>
</feature>
<evidence type="ECO:0000256" key="2">
    <source>
        <dbReference type="ARBA" id="ARBA00022692"/>
    </source>
</evidence>
<dbReference type="SUPFAM" id="SSF103473">
    <property type="entry name" value="MFS general substrate transporter"/>
    <property type="match status" value="1"/>
</dbReference>
<dbReference type="PANTHER" id="PTHR23502:SF152">
    <property type="entry name" value="MAJOR FACILITATOR SUPERFAMILY (MFS) PROFILE DOMAIN-CONTAINING PROTEIN-RELATED"/>
    <property type="match status" value="1"/>
</dbReference>
<protein>
    <submittedName>
        <fullName evidence="8">MFS transporter</fullName>
    </submittedName>
</protein>
<feature type="transmembrane region" description="Helical" evidence="6">
    <location>
        <begin position="421"/>
        <end position="442"/>
    </location>
</feature>
<reference evidence="8" key="1">
    <citation type="journal article" date="2021" name="Nat. Commun.">
        <title>Genetic determinants of endophytism in the Arabidopsis root mycobiome.</title>
        <authorList>
            <person name="Mesny F."/>
            <person name="Miyauchi S."/>
            <person name="Thiergart T."/>
            <person name="Pickel B."/>
            <person name="Atanasova L."/>
            <person name="Karlsson M."/>
            <person name="Huettel B."/>
            <person name="Barry K.W."/>
            <person name="Haridas S."/>
            <person name="Chen C."/>
            <person name="Bauer D."/>
            <person name="Andreopoulos W."/>
            <person name="Pangilinan J."/>
            <person name="LaButti K."/>
            <person name="Riley R."/>
            <person name="Lipzen A."/>
            <person name="Clum A."/>
            <person name="Drula E."/>
            <person name="Henrissat B."/>
            <person name="Kohler A."/>
            <person name="Grigoriev I.V."/>
            <person name="Martin F.M."/>
            <person name="Hacquard S."/>
        </authorList>
    </citation>
    <scope>NUCLEOTIDE SEQUENCE</scope>
    <source>
        <strain evidence="8">MPI-SDFR-AT-0073</strain>
    </source>
</reference>
<dbReference type="PANTHER" id="PTHR23502">
    <property type="entry name" value="MAJOR FACILITATOR SUPERFAMILY"/>
    <property type="match status" value="1"/>
</dbReference>
<accession>A0A9P8UGH7</accession>
<feature type="transmembrane region" description="Helical" evidence="6">
    <location>
        <begin position="128"/>
        <end position="148"/>
    </location>
</feature>
<evidence type="ECO:0000313" key="8">
    <source>
        <dbReference type="EMBL" id="KAH6651688.1"/>
    </source>
</evidence>
<comment type="caution">
    <text evidence="8">The sequence shown here is derived from an EMBL/GenBank/DDBJ whole genome shotgun (WGS) entry which is preliminary data.</text>
</comment>
<keyword evidence="3 6" id="KW-1133">Transmembrane helix</keyword>
<feature type="transmembrane region" description="Helical" evidence="6">
    <location>
        <begin position="353"/>
        <end position="377"/>
    </location>
</feature>
<evidence type="ECO:0000256" key="5">
    <source>
        <dbReference type="SAM" id="MobiDB-lite"/>
    </source>
</evidence>
<dbReference type="Pfam" id="PF07690">
    <property type="entry name" value="MFS_1"/>
    <property type="match status" value="1"/>
</dbReference>
<feature type="transmembrane region" description="Helical" evidence="6">
    <location>
        <begin position="285"/>
        <end position="306"/>
    </location>
</feature>
<evidence type="ECO:0000256" key="6">
    <source>
        <dbReference type="SAM" id="Phobius"/>
    </source>
</evidence>
<keyword evidence="4 6" id="KW-0472">Membrane</keyword>
<dbReference type="Gene3D" id="1.20.1250.20">
    <property type="entry name" value="MFS general substrate transporter like domains"/>
    <property type="match status" value="1"/>
</dbReference>
<evidence type="ECO:0000256" key="3">
    <source>
        <dbReference type="ARBA" id="ARBA00022989"/>
    </source>
</evidence>
<feature type="transmembrane region" description="Helical" evidence="6">
    <location>
        <begin position="160"/>
        <end position="181"/>
    </location>
</feature>
<organism evidence="8 9">
    <name type="scientific">Truncatella angustata</name>
    <dbReference type="NCBI Taxonomy" id="152316"/>
    <lineage>
        <taxon>Eukaryota</taxon>
        <taxon>Fungi</taxon>
        <taxon>Dikarya</taxon>
        <taxon>Ascomycota</taxon>
        <taxon>Pezizomycotina</taxon>
        <taxon>Sordariomycetes</taxon>
        <taxon>Xylariomycetidae</taxon>
        <taxon>Amphisphaeriales</taxon>
        <taxon>Sporocadaceae</taxon>
        <taxon>Truncatella</taxon>
    </lineage>
</organism>
<feature type="transmembrane region" description="Helical" evidence="6">
    <location>
        <begin position="327"/>
        <end position="347"/>
    </location>
</feature>
<dbReference type="EMBL" id="JAGPXC010000006">
    <property type="protein sequence ID" value="KAH6651688.1"/>
    <property type="molecule type" value="Genomic_DNA"/>
</dbReference>
<keyword evidence="2 6" id="KW-0812">Transmembrane</keyword>
<name>A0A9P8UGH7_9PEZI</name>
<dbReference type="GO" id="GO:0022857">
    <property type="term" value="F:transmembrane transporter activity"/>
    <property type="evidence" value="ECO:0007669"/>
    <property type="project" value="InterPro"/>
</dbReference>
<evidence type="ECO:0000259" key="7">
    <source>
        <dbReference type="PROSITE" id="PS50850"/>
    </source>
</evidence>
<evidence type="ECO:0000256" key="4">
    <source>
        <dbReference type="ARBA" id="ARBA00023136"/>
    </source>
</evidence>
<feature type="transmembrane region" description="Helical" evidence="6">
    <location>
        <begin position="30"/>
        <end position="55"/>
    </location>
</feature>